<evidence type="ECO:0000313" key="1">
    <source>
        <dbReference type="EMBL" id="KAH6895948.1"/>
    </source>
</evidence>
<organism evidence="1 2">
    <name type="scientific">Thelonectria olida</name>
    <dbReference type="NCBI Taxonomy" id="1576542"/>
    <lineage>
        <taxon>Eukaryota</taxon>
        <taxon>Fungi</taxon>
        <taxon>Dikarya</taxon>
        <taxon>Ascomycota</taxon>
        <taxon>Pezizomycotina</taxon>
        <taxon>Sordariomycetes</taxon>
        <taxon>Hypocreomycetidae</taxon>
        <taxon>Hypocreales</taxon>
        <taxon>Nectriaceae</taxon>
        <taxon>Thelonectria</taxon>
    </lineage>
</organism>
<reference evidence="1 2" key="1">
    <citation type="journal article" date="2021" name="Nat. Commun.">
        <title>Genetic determinants of endophytism in the Arabidopsis root mycobiome.</title>
        <authorList>
            <person name="Mesny F."/>
            <person name="Miyauchi S."/>
            <person name="Thiergart T."/>
            <person name="Pickel B."/>
            <person name="Atanasova L."/>
            <person name="Karlsson M."/>
            <person name="Huettel B."/>
            <person name="Barry K.W."/>
            <person name="Haridas S."/>
            <person name="Chen C."/>
            <person name="Bauer D."/>
            <person name="Andreopoulos W."/>
            <person name="Pangilinan J."/>
            <person name="LaButti K."/>
            <person name="Riley R."/>
            <person name="Lipzen A."/>
            <person name="Clum A."/>
            <person name="Drula E."/>
            <person name="Henrissat B."/>
            <person name="Kohler A."/>
            <person name="Grigoriev I.V."/>
            <person name="Martin F.M."/>
            <person name="Hacquard S."/>
        </authorList>
    </citation>
    <scope>NUCLEOTIDE SEQUENCE [LARGE SCALE GENOMIC DNA]</scope>
    <source>
        <strain evidence="1 2">MPI-CAGE-CH-0241</strain>
    </source>
</reference>
<comment type="caution">
    <text evidence="1">The sequence shown here is derived from an EMBL/GenBank/DDBJ whole genome shotgun (WGS) entry which is preliminary data.</text>
</comment>
<evidence type="ECO:0000313" key="2">
    <source>
        <dbReference type="Proteomes" id="UP000777438"/>
    </source>
</evidence>
<dbReference type="PANTHER" id="PTHR41813">
    <property type="entry name" value="REGULATOR PAB1642, PUTATIVE (AFU_ORTHOLOGUE AFUA_3G11955)-RELATED"/>
    <property type="match status" value="1"/>
</dbReference>
<sequence>MSTFSLTHALLICDDSGYQKATQSEFLRLAANGKTSKEVLGEWLANDRLYIHSYVRGIGRLIGFLQFPDTAPAPDQNPDAPTRLLDWFVSALLNIRREEKFFVKTAAQYGIQINLETQDGRVPRDAKLEGLRRWEALFEGVSPGVGDKLPWLEAAIVYWGTEKCYLDAWSWAKSQLTADQDASQDADGGALRNEFIDNWTSREFAEFVSELGHIIDDAVREEIDKGGENTGKQFLARGRAKWTDILSAEEMFWPKT</sequence>
<accession>A0A9P8WB47</accession>
<name>A0A9P8WB47_9HYPO</name>
<proteinExistence type="predicted"/>
<dbReference type="AlphaFoldDB" id="A0A9P8WB47"/>
<dbReference type="InterPro" id="IPR016084">
    <property type="entry name" value="Haem_Oase-like_multi-hlx"/>
</dbReference>
<dbReference type="OrthoDB" id="37730at2759"/>
<dbReference type="EMBL" id="JAGPYM010000004">
    <property type="protein sequence ID" value="KAH6895948.1"/>
    <property type="molecule type" value="Genomic_DNA"/>
</dbReference>
<dbReference type="SUPFAM" id="SSF48613">
    <property type="entry name" value="Heme oxygenase-like"/>
    <property type="match status" value="1"/>
</dbReference>
<dbReference type="PANTHER" id="PTHR41813:SF2">
    <property type="entry name" value="REGULATOR PAB1642, PUTATIVE (AFU_ORTHOLOGUE AFUA_3G11955)-RELATED"/>
    <property type="match status" value="1"/>
</dbReference>
<dbReference type="Proteomes" id="UP000777438">
    <property type="component" value="Unassembled WGS sequence"/>
</dbReference>
<dbReference type="InterPro" id="IPR053261">
    <property type="entry name" value="Polyketide-peptide_reg"/>
</dbReference>
<dbReference type="Gene3D" id="1.20.910.10">
    <property type="entry name" value="Heme oxygenase-like"/>
    <property type="match status" value="1"/>
</dbReference>
<gene>
    <name evidence="1" type="ORF">B0T10DRAFT_587547</name>
</gene>
<dbReference type="CDD" id="cd19357">
    <property type="entry name" value="TenA_E_At3g16990-like"/>
    <property type="match status" value="1"/>
</dbReference>
<evidence type="ECO:0008006" key="3">
    <source>
        <dbReference type="Google" id="ProtNLM"/>
    </source>
</evidence>
<keyword evidence="2" id="KW-1185">Reference proteome</keyword>
<protein>
    <recommendedName>
        <fullName evidence="3">Heme oxygenase-like protein</fullName>
    </recommendedName>
</protein>